<protein>
    <recommendedName>
        <fullName evidence="6">DUF1588 domain-containing protein</fullName>
    </recommendedName>
</protein>
<feature type="non-terminal residue" evidence="4">
    <location>
        <position position="1"/>
    </location>
</feature>
<gene>
    <name evidence="4" type="ORF">COB20_14290</name>
</gene>
<name>A0A2A4WWV8_9GAMM</name>
<accession>A0A2A4WWV8</accession>
<comment type="caution">
    <text evidence="4">The sequence shown here is derived from an EMBL/GenBank/DDBJ whole genome shotgun (WGS) entry which is preliminary data.</text>
</comment>
<evidence type="ECO:0008006" key="6">
    <source>
        <dbReference type="Google" id="ProtNLM"/>
    </source>
</evidence>
<dbReference type="InterPro" id="IPR013042">
    <property type="entry name" value="DUF1592"/>
</dbReference>
<evidence type="ECO:0000259" key="2">
    <source>
        <dbReference type="Pfam" id="PF07627"/>
    </source>
</evidence>
<feature type="domain" description="DUF1585" evidence="1">
    <location>
        <begin position="168"/>
        <end position="240"/>
    </location>
</feature>
<organism evidence="4 5">
    <name type="scientific">SAR86 cluster bacterium</name>
    <dbReference type="NCBI Taxonomy" id="2030880"/>
    <lineage>
        <taxon>Bacteria</taxon>
        <taxon>Pseudomonadati</taxon>
        <taxon>Pseudomonadota</taxon>
        <taxon>Gammaproteobacteria</taxon>
        <taxon>SAR86 cluster</taxon>
    </lineage>
</organism>
<sequence length="246" mass="27230">QLFVADTVQSDSSVMELLGASHSYLNERLANHYGVEGIYGSRFRKTELPDRNQRGGLLSQGALLTVTSYPGRTSPVLRGKWLLDNMLGTPPPPPPANVPILPDAEAGEVPTSIRERLARHRADPVCASCHVVIDPLGFALENFDVIGGWREHDEVGNLVDPDGSYPGGVEFSGFADLRDWMLDRPEQFSHTLTEKLMTYALGRRVEYYDQPVIRKIVSDAADQNYSWSSLITGIVMSPPFLMSTTR</sequence>
<dbReference type="EMBL" id="NVUL01000091">
    <property type="protein sequence ID" value="PCI74823.1"/>
    <property type="molecule type" value="Genomic_DNA"/>
</dbReference>
<dbReference type="Pfam" id="PF07631">
    <property type="entry name" value="PSD4"/>
    <property type="match status" value="1"/>
</dbReference>
<reference evidence="5" key="1">
    <citation type="submission" date="2017-08" db="EMBL/GenBank/DDBJ databases">
        <title>A dynamic microbial community with high functional redundancy inhabits the cold, oxic subseafloor aquifer.</title>
        <authorList>
            <person name="Tully B.J."/>
            <person name="Wheat C.G."/>
            <person name="Glazer B.T."/>
            <person name="Huber J.A."/>
        </authorList>
    </citation>
    <scope>NUCLEOTIDE SEQUENCE [LARGE SCALE GENOMIC DNA]</scope>
</reference>
<evidence type="ECO:0000259" key="3">
    <source>
        <dbReference type="Pfam" id="PF07631"/>
    </source>
</evidence>
<dbReference type="Pfam" id="PF07624">
    <property type="entry name" value="PSD2"/>
    <property type="match status" value="1"/>
</dbReference>
<feature type="domain" description="DUF1588" evidence="2">
    <location>
        <begin position="54"/>
        <end position="153"/>
    </location>
</feature>
<proteinExistence type="predicted"/>
<dbReference type="InterPro" id="IPR013039">
    <property type="entry name" value="DUF1588"/>
</dbReference>
<evidence type="ECO:0000313" key="5">
    <source>
        <dbReference type="Proteomes" id="UP000218767"/>
    </source>
</evidence>
<evidence type="ECO:0000313" key="4">
    <source>
        <dbReference type="EMBL" id="PCI74823.1"/>
    </source>
</evidence>
<dbReference type="Pfam" id="PF07627">
    <property type="entry name" value="PSCyt3"/>
    <property type="match status" value="1"/>
</dbReference>
<feature type="domain" description="DUF1592" evidence="3">
    <location>
        <begin position="2"/>
        <end position="35"/>
    </location>
</feature>
<dbReference type="AlphaFoldDB" id="A0A2A4WWV8"/>
<evidence type="ECO:0000259" key="1">
    <source>
        <dbReference type="Pfam" id="PF07624"/>
    </source>
</evidence>
<dbReference type="Proteomes" id="UP000218767">
    <property type="component" value="Unassembled WGS sequence"/>
</dbReference>
<dbReference type="InterPro" id="IPR011478">
    <property type="entry name" value="DUF1585"/>
</dbReference>